<dbReference type="RefSeq" id="WP_090685776.1">
    <property type="nucleotide sequence ID" value="NZ_FNCJ01000007.1"/>
</dbReference>
<evidence type="ECO:0000313" key="2">
    <source>
        <dbReference type="Proteomes" id="UP000199706"/>
    </source>
</evidence>
<sequence>MNADQREELIATVKQTGEAHDAAKLALELFERDPKNNVFESLAKAEYELEDVLRDRASADCEGSYNCGADEYRQGFFVDGVEYVAIASVEYNRHDKTYYYVEEFDFSIEAV</sequence>
<dbReference type="AlphaFoldDB" id="A0A1G7ZQ51"/>
<organism evidence="1 2">
    <name type="scientific">Paraburkholderia phenazinium</name>
    <dbReference type="NCBI Taxonomy" id="60549"/>
    <lineage>
        <taxon>Bacteria</taxon>
        <taxon>Pseudomonadati</taxon>
        <taxon>Pseudomonadota</taxon>
        <taxon>Betaproteobacteria</taxon>
        <taxon>Burkholderiales</taxon>
        <taxon>Burkholderiaceae</taxon>
        <taxon>Paraburkholderia</taxon>
    </lineage>
</organism>
<gene>
    <name evidence="1" type="ORF">SAMN05216466_107125</name>
</gene>
<evidence type="ECO:0000313" key="1">
    <source>
        <dbReference type="EMBL" id="SDH10765.1"/>
    </source>
</evidence>
<protein>
    <submittedName>
        <fullName evidence="1">Uncharacterized protein</fullName>
    </submittedName>
</protein>
<name>A0A1G7ZQ51_9BURK</name>
<dbReference type="Proteomes" id="UP000199706">
    <property type="component" value="Unassembled WGS sequence"/>
</dbReference>
<proteinExistence type="predicted"/>
<dbReference type="EMBL" id="FNCJ01000007">
    <property type="protein sequence ID" value="SDH10765.1"/>
    <property type="molecule type" value="Genomic_DNA"/>
</dbReference>
<dbReference type="OrthoDB" id="9950694at2"/>
<accession>A0A1G7ZQ51</accession>
<reference evidence="1 2" key="1">
    <citation type="submission" date="2016-10" db="EMBL/GenBank/DDBJ databases">
        <authorList>
            <person name="de Groot N.N."/>
        </authorList>
    </citation>
    <scope>NUCLEOTIDE SEQUENCE [LARGE SCALE GENOMIC DNA]</scope>
    <source>
        <strain evidence="1 2">LMG 2247</strain>
    </source>
</reference>